<dbReference type="Pfam" id="PF12796">
    <property type="entry name" value="Ank_2"/>
    <property type="match status" value="1"/>
</dbReference>
<dbReference type="AGR" id="RGD:1564660"/>
<dbReference type="RefSeq" id="NP_001178941.1">
    <property type="nucleotide sequence ID" value="NM_001192012.2"/>
</dbReference>
<dbReference type="PROSITE" id="PS50297">
    <property type="entry name" value="ANK_REP_REGION"/>
    <property type="match status" value="3"/>
</dbReference>
<protein>
    <submittedName>
        <fullName evidence="5">Ankyrin repeat domain 7</fullName>
    </submittedName>
</protein>
<dbReference type="Gene3D" id="1.25.40.20">
    <property type="entry name" value="Ankyrin repeat-containing domain"/>
    <property type="match status" value="3"/>
</dbReference>
<name>A0A0G2KA76_RAT</name>
<dbReference type="eggNOG" id="KOG0504">
    <property type="taxonomic scope" value="Eukaryota"/>
</dbReference>
<dbReference type="PRINTS" id="PR01415">
    <property type="entry name" value="ANKYRIN"/>
</dbReference>
<sequence length="279" mass="31184">MKKLFPFREKRKTDDSHSHSSDLSISLASTMPSLSTGGGYHLRDKPLKKLHKAASVGNVQKLKDYLERKKYDVNGRDKRSRTPLHFACANGYTNIVSLLIENQCKINVQDSENRTPLIKQAAECQQESCATLLLHHGADPNLGDIYGNTALHYAVYGQNISLANKLLDYKANLEAKNKDGYTPLLLAVAENNENMVKFLLKKGADVNASDKNHRTAIMIALIVEPTNSVKLLLQQDADLACEDIYGFTAEEYASFNGFTMYHQLIANNEKKKKTEQTAH</sequence>
<accession>A0A0G2KA76</accession>
<evidence type="ECO:0000256" key="1">
    <source>
        <dbReference type="ARBA" id="ARBA00022737"/>
    </source>
</evidence>
<dbReference type="InterPro" id="IPR036770">
    <property type="entry name" value="Ankyrin_rpt-contain_sf"/>
</dbReference>
<dbReference type="OrthoDB" id="366390at2759"/>
<dbReference type="PROSITE" id="PS50088">
    <property type="entry name" value="ANK_REPEAT"/>
    <property type="match status" value="3"/>
</dbReference>
<feature type="region of interest" description="Disordered" evidence="4">
    <location>
        <begin position="1"/>
        <end position="24"/>
    </location>
</feature>
<feature type="repeat" description="ANK" evidence="3">
    <location>
        <begin position="179"/>
        <end position="211"/>
    </location>
</feature>
<gene>
    <name evidence="5 7" type="primary">Ankrd7</name>
</gene>
<dbReference type="GeneID" id="502733"/>
<dbReference type="KEGG" id="rno:502733"/>
<dbReference type="GO" id="GO:0005634">
    <property type="term" value="C:nucleus"/>
    <property type="evidence" value="ECO:0000266"/>
    <property type="project" value="RGD"/>
</dbReference>
<dbReference type="InterPro" id="IPR002110">
    <property type="entry name" value="Ankyrin_rpt"/>
</dbReference>
<dbReference type="VEuPathDB" id="HostDB:ENSRNOG00000055481"/>
<dbReference type="Ensembl" id="ENSRNOT00000089824.3">
    <property type="protein sequence ID" value="ENSRNOP00000075291.2"/>
    <property type="gene ID" value="ENSRNOG00000055481.3"/>
</dbReference>
<keyword evidence="1" id="KW-0677">Repeat</keyword>
<dbReference type="RGD" id="1564660">
    <property type="gene designation" value="Ankrd7"/>
</dbReference>
<organism evidence="5 6">
    <name type="scientific">Rattus norvegicus</name>
    <name type="common">Rat</name>
    <dbReference type="NCBI Taxonomy" id="10116"/>
    <lineage>
        <taxon>Eukaryota</taxon>
        <taxon>Metazoa</taxon>
        <taxon>Chordata</taxon>
        <taxon>Craniata</taxon>
        <taxon>Vertebrata</taxon>
        <taxon>Euteleostomi</taxon>
        <taxon>Mammalia</taxon>
        <taxon>Eutheria</taxon>
        <taxon>Euarchontoglires</taxon>
        <taxon>Glires</taxon>
        <taxon>Rodentia</taxon>
        <taxon>Myomorpha</taxon>
        <taxon>Muroidea</taxon>
        <taxon>Muridae</taxon>
        <taxon>Murinae</taxon>
        <taxon>Rattus</taxon>
    </lineage>
</organism>
<dbReference type="InParanoid" id="A0A0G2KA76"/>
<reference evidence="5" key="1">
    <citation type="submission" date="2024-01" db="EMBL/GenBank/DDBJ databases">
        <title>GRCr8: a new rat reference genome assembly contstructed from accurate long reads and long range scaffolding.</title>
        <authorList>
            <person name="Doris P.A."/>
            <person name="Kalbfleisch T."/>
            <person name="Li K."/>
            <person name="Howe K."/>
            <person name="Wood J."/>
        </authorList>
    </citation>
    <scope>NUCLEOTIDE SEQUENCE [LARGE SCALE GENOMIC DNA]</scope>
    <source>
        <strain evidence="5">Brown Norway</strain>
    </source>
</reference>
<evidence type="ECO:0000313" key="6">
    <source>
        <dbReference type="Proteomes" id="UP000002494"/>
    </source>
</evidence>
<dbReference type="PANTHER" id="PTHR24147:SF62">
    <property type="entry name" value="ANKYRIN REPEAT DOMAIN-CONTAINING PROTEIN 7"/>
    <property type="match status" value="1"/>
</dbReference>
<dbReference type="OMA" id="HSCCLLI"/>
<evidence type="ECO:0000256" key="4">
    <source>
        <dbReference type="SAM" id="MobiDB-lite"/>
    </source>
</evidence>
<dbReference type="STRING" id="10116.ENSRNOP00000075291"/>
<keyword evidence="6" id="KW-1185">Reference proteome</keyword>
<reference evidence="5" key="2">
    <citation type="submission" date="2025-08" db="UniProtKB">
        <authorList>
            <consortium name="Ensembl"/>
        </authorList>
    </citation>
    <scope>IDENTIFICATION</scope>
    <source>
        <strain evidence="5">Brown Norway</strain>
    </source>
</reference>
<feature type="repeat" description="ANK" evidence="3">
    <location>
        <begin position="146"/>
        <end position="178"/>
    </location>
</feature>
<dbReference type="GO" id="GO:0005813">
    <property type="term" value="C:centrosome"/>
    <property type="evidence" value="ECO:0000266"/>
    <property type="project" value="RGD"/>
</dbReference>
<dbReference type="GO" id="GO:0001835">
    <property type="term" value="P:blastocyst hatching"/>
    <property type="evidence" value="ECO:0000266"/>
    <property type="project" value="RGD"/>
</dbReference>
<dbReference type="PANTHER" id="PTHR24147">
    <property type="entry name" value="ANKYRIN REPEAT DOMAIN 36-RELATED"/>
    <property type="match status" value="1"/>
</dbReference>
<feature type="repeat" description="ANK" evidence="3">
    <location>
        <begin position="79"/>
        <end position="111"/>
    </location>
</feature>
<dbReference type="GeneTree" id="ENSGT00940000153661"/>
<evidence type="ECO:0000313" key="7">
    <source>
        <dbReference type="RGD" id="1564660"/>
    </source>
</evidence>
<evidence type="ECO:0000256" key="2">
    <source>
        <dbReference type="ARBA" id="ARBA00023043"/>
    </source>
</evidence>
<reference evidence="5" key="3">
    <citation type="submission" date="2025-09" db="UniProtKB">
        <authorList>
            <consortium name="Ensembl"/>
        </authorList>
    </citation>
    <scope>IDENTIFICATION</scope>
    <source>
        <strain evidence="5">Brown Norway</strain>
    </source>
</reference>
<dbReference type="SUPFAM" id="SSF48403">
    <property type="entry name" value="Ankyrin repeat"/>
    <property type="match status" value="1"/>
</dbReference>
<dbReference type="InterPro" id="IPR050657">
    <property type="entry name" value="Ankyrin_repeat_domain"/>
</dbReference>
<dbReference type="AlphaFoldDB" id="A0A0G2KA76"/>
<dbReference type="FunFam" id="1.25.40.20:FF:000208">
    <property type="entry name" value="Ankyrin repeat domain-containing protein 26"/>
    <property type="match status" value="1"/>
</dbReference>
<dbReference type="CTD" id="56311"/>
<dbReference type="Proteomes" id="UP000002494">
    <property type="component" value="Chromosome 4"/>
</dbReference>
<evidence type="ECO:0000313" key="5">
    <source>
        <dbReference type="Ensembl" id="ENSRNOP00000075291.2"/>
    </source>
</evidence>
<dbReference type="GO" id="GO:0005654">
    <property type="term" value="C:nucleoplasm"/>
    <property type="evidence" value="ECO:0000266"/>
    <property type="project" value="RGD"/>
</dbReference>
<dbReference type="Pfam" id="PF00023">
    <property type="entry name" value="Ank"/>
    <property type="match status" value="2"/>
</dbReference>
<dbReference type="Bgee" id="ENSRNOG00000055481">
    <property type="expression patterns" value="Expressed in testis"/>
</dbReference>
<feature type="compositionally biased region" description="Basic and acidic residues" evidence="4">
    <location>
        <begin position="1"/>
        <end position="20"/>
    </location>
</feature>
<evidence type="ECO:0000256" key="3">
    <source>
        <dbReference type="PROSITE-ProRule" id="PRU00023"/>
    </source>
</evidence>
<proteinExistence type="predicted"/>
<keyword evidence="2 3" id="KW-0040">ANK repeat</keyword>
<dbReference type="SMART" id="SM00248">
    <property type="entry name" value="ANK"/>
    <property type="match status" value="5"/>
</dbReference>